<feature type="transmembrane region" description="Helical" evidence="8">
    <location>
        <begin position="240"/>
        <end position="260"/>
    </location>
</feature>
<feature type="compositionally biased region" description="Pro residues" evidence="7">
    <location>
        <begin position="348"/>
        <end position="364"/>
    </location>
</feature>
<dbReference type="InterPro" id="IPR050545">
    <property type="entry name" value="Mycobact_MmpL"/>
</dbReference>
<feature type="region of interest" description="Disordered" evidence="7">
    <location>
        <begin position="343"/>
        <end position="423"/>
    </location>
</feature>
<keyword evidence="3" id="KW-1003">Cell membrane</keyword>
<evidence type="ECO:0000256" key="2">
    <source>
        <dbReference type="ARBA" id="ARBA00010157"/>
    </source>
</evidence>
<evidence type="ECO:0000256" key="1">
    <source>
        <dbReference type="ARBA" id="ARBA00004651"/>
    </source>
</evidence>
<reference evidence="10 11" key="1">
    <citation type="submission" date="2023-02" db="EMBL/GenBank/DDBJ databases">
        <authorList>
            <person name="Mo P."/>
        </authorList>
    </citation>
    <scope>NUCLEOTIDE SEQUENCE [LARGE SCALE GENOMIC DNA]</scope>
    <source>
        <strain evidence="10 11">HUAS 3</strain>
    </source>
</reference>
<organism evidence="10 11">
    <name type="scientific">Micromonospora cathayae</name>
    <dbReference type="NCBI Taxonomy" id="3028804"/>
    <lineage>
        <taxon>Bacteria</taxon>
        <taxon>Bacillati</taxon>
        <taxon>Actinomycetota</taxon>
        <taxon>Actinomycetes</taxon>
        <taxon>Micromonosporales</taxon>
        <taxon>Micromonosporaceae</taxon>
        <taxon>Micromonospora</taxon>
    </lineage>
</organism>
<evidence type="ECO:0000256" key="3">
    <source>
        <dbReference type="ARBA" id="ARBA00022475"/>
    </source>
</evidence>
<dbReference type="Proteomes" id="UP001219605">
    <property type="component" value="Chromosome"/>
</dbReference>
<evidence type="ECO:0000256" key="4">
    <source>
        <dbReference type="ARBA" id="ARBA00022692"/>
    </source>
</evidence>
<dbReference type="Pfam" id="PF03176">
    <property type="entry name" value="MMPL"/>
    <property type="match status" value="2"/>
</dbReference>
<keyword evidence="11" id="KW-1185">Reference proteome</keyword>
<dbReference type="EMBL" id="CP118615">
    <property type="protein sequence ID" value="WDZ82446.1"/>
    <property type="molecule type" value="Genomic_DNA"/>
</dbReference>
<dbReference type="SUPFAM" id="SSF82866">
    <property type="entry name" value="Multidrug efflux transporter AcrB transmembrane domain"/>
    <property type="match status" value="2"/>
</dbReference>
<dbReference type="InterPro" id="IPR000731">
    <property type="entry name" value="SSD"/>
</dbReference>
<dbReference type="InterPro" id="IPR004869">
    <property type="entry name" value="MMPL_dom"/>
</dbReference>
<feature type="transmembrane region" description="Helical" evidence="8">
    <location>
        <begin position="586"/>
        <end position="605"/>
    </location>
</feature>
<name>A0ABY7ZHP1_9ACTN</name>
<feature type="transmembrane region" description="Helical" evidence="8">
    <location>
        <begin position="433"/>
        <end position="455"/>
    </location>
</feature>
<feature type="transmembrane region" description="Helical" evidence="8">
    <location>
        <begin position="730"/>
        <end position="755"/>
    </location>
</feature>
<comment type="similarity">
    <text evidence="2">Belongs to the resistance-nodulation-cell division (RND) (TC 2.A.6) family. MmpL subfamily.</text>
</comment>
<evidence type="ECO:0000259" key="9">
    <source>
        <dbReference type="PROSITE" id="PS50156"/>
    </source>
</evidence>
<dbReference type="RefSeq" id="WP_275028686.1">
    <property type="nucleotide sequence ID" value="NZ_CP118615.1"/>
</dbReference>
<feature type="transmembrane region" description="Helical" evidence="8">
    <location>
        <begin position="657"/>
        <end position="677"/>
    </location>
</feature>
<dbReference type="Gene3D" id="1.20.1640.10">
    <property type="entry name" value="Multidrug efflux transporter AcrB transmembrane domain"/>
    <property type="match status" value="2"/>
</dbReference>
<protein>
    <submittedName>
        <fullName evidence="10">MMPL family transporter</fullName>
    </submittedName>
</protein>
<keyword evidence="5 8" id="KW-1133">Transmembrane helix</keyword>
<evidence type="ECO:0000256" key="7">
    <source>
        <dbReference type="SAM" id="MobiDB-lite"/>
    </source>
</evidence>
<keyword evidence="4 8" id="KW-0812">Transmembrane</keyword>
<dbReference type="PANTHER" id="PTHR33406">
    <property type="entry name" value="MEMBRANE PROTEIN MJ1562-RELATED"/>
    <property type="match status" value="1"/>
</dbReference>
<feature type="transmembrane region" description="Helical" evidence="8">
    <location>
        <begin position="698"/>
        <end position="718"/>
    </location>
</feature>
<proteinExistence type="inferred from homology"/>
<evidence type="ECO:0000313" key="10">
    <source>
        <dbReference type="EMBL" id="WDZ82446.1"/>
    </source>
</evidence>
<accession>A0ABY7ZHP1</accession>
<evidence type="ECO:0000256" key="8">
    <source>
        <dbReference type="SAM" id="Phobius"/>
    </source>
</evidence>
<feature type="transmembrane region" description="Helical" evidence="8">
    <location>
        <begin position="312"/>
        <end position="337"/>
    </location>
</feature>
<evidence type="ECO:0000256" key="6">
    <source>
        <dbReference type="ARBA" id="ARBA00023136"/>
    </source>
</evidence>
<feature type="domain" description="SSD" evidence="9">
    <location>
        <begin position="206"/>
        <end position="335"/>
    </location>
</feature>
<sequence>MHARPDSRIHRTLARLGGWCVRRPWRVLLAWLVLAVALVGAVAAFGRPVDNDVALPGSDAQVARDLSERDGGGTGSTGQVVVHVDSGRLDEPARQAALDRAADAIAAVPHVTRVDGVDARTGSLSADGRTGYLTVRLDLRQRDVDKTLSRAVTDAAEPARAAGVETVPGGAFAVAAERGGTHTSELLGLAVAAVVLVLAFGGLVAAAVPLVTALFTLVCALSAVGLAGHLVAVPAVAGNLATMIGLGVGIDYALFLITRYRALRAAGTPAPVALVESMTSAGAAVVFAGGTVVIALGGLAVAGVPILGTLGWTAGLVVVVAVLGAVTLLPALLAVLGPRIDRLRLRRPPTPPDHADPLPTPVGPPACSGPVTPVGPPATTGPATAVGPAASSGPATTVGPAASSGPAATPGPLPAGRASGWARQADRVTRHPWRWAVLATVLLAVLAAPATTLTLGQLDAGDNPPGSATRTSHDLLAAGFGPGVNGPLTVVAALEPAATADTDPRLGRLVEQLRAAPDVDSVGPPRLADGGRVVTVSVQPRTAPSDPATAGLVHTLREVRVDGVEVHVGGATATRVDLADRVRDRMPWVIGVVVGLSTVLLYVAFRAPVVAVKAAVMNLVSIGAAYGVLTAVFAWGWGVELTGLSGPVPVESYLPMMLFALLFGLSMDYEVFLLTAVQEAWRATGDNRTAVRLGLADTGRVITSAALIMVTVFASFVLHTDPVIKMFGLGMAVAVAVDATVVRGLLVPATMALLGRANWWHPRRRRRVERDRTPVGVTGT</sequence>
<dbReference type="PANTHER" id="PTHR33406:SF11">
    <property type="entry name" value="MEMBRANE PROTEIN SCO6666-RELATED"/>
    <property type="match status" value="1"/>
</dbReference>
<keyword evidence="6 8" id="KW-0472">Membrane</keyword>
<feature type="transmembrane region" description="Helical" evidence="8">
    <location>
        <begin position="617"/>
        <end position="637"/>
    </location>
</feature>
<feature type="transmembrane region" description="Helical" evidence="8">
    <location>
        <begin position="214"/>
        <end position="234"/>
    </location>
</feature>
<feature type="transmembrane region" description="Helical" evidence="8">
    <location>
        <begin position="281"/>
        <end position="306"/>
    </location>
</feature>
<feature type="transmembrane region" description="Helical" evidence="8">
    <location>
        <begin position="186"/>
        <end position="207"/>
    </location>
</feature>
<evidence type="ECO:0000256" key="5">
    <source>
        <dbReference type="ARBA" id="ARBA00022989"/>
    </source>
</evidence>
<gene>
    <name evidence="10" type="ORF">PVK37_18355</name>
</gene>
<feature type="compositionally biased region" description="Low complexity" evidence="7">
    <location>
        <begin position="368"/>
        <end position="416"/>
    </location>
</feature>
<dbReference type="PROSITE" id="PS50156">
    <property type="entry name" value="SSD"/>
    <property type="match status" value="1"/>
</dbReference>
<comment type="subcellular location">
    <subcellularLocation>
        <location evidence="1">Cell membrane</location>
        <topology evidence="1">Multi-pass membrane protein</topology>
    </subcellularLocation>
</comment>
<evidence type="ECO:0000313" key="11">
    <source>
        <dbReference type="Proteomes" id="UP001219605"/>
    </source>
</evidence>